<accession>A0A271KLE0</accession>
<keyword evidence="2" id="KW-1185">Reference proteome</keyword>
<dbReference type="AlphaFoldDB" id="A0A271KLE0"/>
<gene>
    <name evidence="1" type="ORF">CIT31_02600</name>
</gene>
<comment type="caution">
    <text evidence="1">The sequence shown here is derived from an EMBL/GenBank/DDBJ whole genome shotgun (WGS) entry which is preliminary data.</text>
</comment>
<organism evidence="1 2">
    <name type="scientific">Mesorhizobium wenxiniae</name>
    <dbReference type="NCBI Taxonomy" id="2014805"/>
    <lineage>
        <taxon>Bacteria</taxon>
        <taxon>Pseudomonadati</taxon>
        <taxon>Pseudomonadota</taxon>
        <taxon>Alphaproteobacteria</taxon>
        <taxon>Hyphomicrobiales</taxon>
        <taxon>Phyllobacteriaceae</taxon>
        <taxon>Mesorhizobium</taxon>
    </lineage>
</organism>
<sequence>MTLMQLWRLHRAECRAIGSIVADARGGTLPGVEPLSSGFGFSVTDQRAALAAMRHGPSHFEHAAVALQARGR</sequence>
<proteinExistence type="predicted"/>
<reference evidence="1 2" key="1">
    <citation type="submission" date="2017-08" db="EMBL/GenBank/DDBJ databases">
        <title>Mesorhizobium wenxinae sp. nov., a novel rhizobial species isolated from root nodules of chickpea (Cicer arietinum L.).</title>
        <authorList>
            <person name="Zhang J."/>
        </authorList>
    </citation>
    <scope>NUCLEOTIDE SEQUENCE [LARGE SCALE GENOMIC DNA]</scope>
    <source>
        <strain evidence="2">WYCCWR 10019</strain>
    </source>
</reference>
<evidence type="ECO:0000313" key="2">
    <source>
        <dbReference type="Proteomes" id="UP000215931"/>
    </source>
</evidence>
<name>A0A271KLE0_9HYPH</name>
<evidence type="ECO:0000313" key="1">
    <source>
        <dbReference type="EMBL" id="PAP96638.1"/>
    </source>
</evidence>
<protein>
    <submittedName>
        <fullName evidence="1">Uncharacterized protein</fullName>
    </submittedName>
</protein>
<dbReference type="EMBL" id="NPKH01000011">
    <property type="protein sequence ID" value="PAP96638.1"/>
    <property type="molecule type" value="Genomic_DNA"/>
</dbReference>
<dbReference type="Proteomes" id="UP000215931">
    <property type="component" value="Unassembled WGS sequence"/>
</dbReference>